<organism evidence="2 3">
    <name type="scientific">Wenzhouxiangella limi</name>
    <dbReference type="NCBI Taxonomy" id="2707351"/>
    <lineage>
        <taxon>Bacteria</taxon>
        <taxon>Pseudomonadati</taxon>
        <taxon>Pseudomonadota</taxon>
        <taxon>Gammaproteobacteria</taxon>
        <taxon>Chromatiales</taxon>
        <taxon>Wenzhouxiangellaceae</taxon>
        <taxon>Wenzhouxiangella</taxon>
    </lineage>
</organism>
<dbReference type="EMBL" id="JAAGSC010000031">
    <property type="protein sequence ID" value="NDY94549.1"/>
    <property type="molecule type" value="Genomic_DNA"/>
</dbReference>
<keyword evidence="3" id="KW-1185">Reference proteome</keyword>
<feature type="transmembrane region" description="Helical" evidence="1">
    <location>
        <begin position="12"/>
        <end position="36"/>
    </location>
</feature>
<name>A0A845VB61_9GAMM</name>
<sequence>MDRWIDHNPDMRVLVAVSVFVAAYLFAWLVVAVLMADQANGAVFALPWLVAAGAAWLAWPKTAQRPWTLSRRLLSWGAIGAFIGFLIGFAGPLIFTPQANQGPLLGLLITAPLGGLVGALGAWWWYR</sequence>
<dbReference type="RefSeq" id="WP_164209874.1">
    <property type="nucleotide sequence ID" value="NZ_JAAGSC010000031.1"/>
</dbReference>
<dbReference type="Proteomes" id="UP000484885">
    <property type="component" value="Unassembled WGS sequence"/>
</dbReference>
<keyword evidence="1" id="KW-0472">Membrane</keyword>
<reference evidence="2 3" key="1">
    <citation type="submission" date="2020-02" db="EMBL/GenBank/DDBJ databases">
        <authorList>
            <person name="Zhang X.-Y."/>
        </authorList>
    </citation>
    <scope>NUCLEOTIDE SEQUENCE [LARGE SCALE GENOMIC DNA]</scope>
    <source>
        <strain evidence="2 3">C33</strain>
    </source>
</reference>
<evidence type="ECO:0000256" key="1">
    <source>
        <dbReference type="SAM" id="Phobius"/>
    </source>
</evidence>
<accession>A0A845VB61</accession>
<evidence type="ECO:0000313" key="2">
    <source>
        <dbReference type="EMBL" id="NDY94549.1"/>
    </source>
</evidence>
<feature type="transmembrane region" description="Helical" evidence="1">
    <location>
        <begin position="42"/>
        <end position="61"/>
    </location>
</feature>
<evidence type="ECO:0000313" key="3">
    <source>
        <dbReference type="Proteomes" id="UP000484885"/>
    </source>
</evidence>
<feature type="transmembrane region" description="Helical" evidence="1">
    <location>
        <begin position="73"/>
        <end position="95"/>
    </location>
</feature>
<protein>
    <submittedName>
        <fullName evidence="2">Uncharacterized protein</fullName>
    </submittedName>
</protein>
<feature type="transmembrane region" description="Helical" evidence="1">
    <location>
        <begin position="107"/>
        <end position="126"/>
    </location>
</feature>
<gene>
    <name evidence="2" type="ORF">G3I74_02225</name>
</gene>
<keyword evidence="1" id="KW-0812">Transmembrane</keyword>
<comment type="caution">
    <text evidence="2">The sequence shown here is derived from an EMBL/GenBank/DDBJ whole genome shotgun (WGS) entry which is preliminary data.</text>
</comment>
<dbReference type="AlphaFoldDB" id="A0A845VB61"/>
<keyword evidence="1" id="KW-1133">Transmembrane helix</keyword>
<proteinExistence type="predicted"/>